<keyword evidence="1" id="KW-0420">Kringle</keyword>
<keyword evidence="2" id="KW-1015">Disulfide bond</keyword>
<dbReference type="InterPro" id="IPR050759">
    <property type="entry name" value="Serine_protease_kringle"/>
</dbReference>
<dbReference type="PROSITE" id="PS50070">
    <property type="entry name" value="KRINGLE_2"/>
    <property type="match status" value="1"/>
</dbReference>
<feature type="non-terminal residue" evidence="4">
    <location>
        <position position="144"/>
    </location>
</feature>
<evidence type="ECO:0000313" key="4">
    <source>
        <dbReference type="EMBL" id="CAK0803124.1"/>
    </source>
</evidence>
<evidence type="ECO:0000256" key="1">
    <source>
        <dbReference type="ARBA" id="ARBA00022572"/>
    </source>
</evidence>
<dbReference type="PRINTS" id="PR00018">
    <property type="entry name" value="KRINGLE"/>
</dbReference>
<feature type="domain" description="Kringle" evidence="3">
    <location>
        <begin position="1"/>
        <end position="59"/>
    </location>
</feature>
<proteinExistence type="predicted"/>
<dbReference type="Proteomes" id="UP001189429">
    <property type="component" value="Unassembled WGS sequence"/>
</dbReference>
<dbReference type="EMBL" id="CAUYUJ010002954">
    <property type="protein sequence ID" value="CAK0803124.1"/>
    <property type="molecule type" value="Genomic_DNA"/>
</dbReference>
<evidence type="ECO:0000259" key="3">
    <source>
        <dbReference type="PROSITE" id="PS50070"/>
    </source>
</evidence>
<dbReference type="SMART" id="SM00130">
    <property type="entry name" value="KR"/>
    <property type="match status" value="1"/>
</dbReference>
<dbReference type="PROSITE" id="PS00021">
    <property type="entry name" value="KRINGLE_1"/>
    <property type="match status" value="1"/>
</dbReference>
<comment type="caution">
    <text evidence="4">The sequence shown here is derived from an EMBL/GenBank/DDBJ whole genome shotgun (WGS) entry which is preliminary data.</text>
</comment>
<accession>A0ABN9QEI2</accession>
<dbReference type="PANTHER" id="PTHR24261:SF16">
    <property type="entry name" value="PHOSPHOINOSITIDE-3-KINASE-INTERACTING PROTEIN 1"/>
    <property type="match status" value="1"/>
</dbReference>
<dbReference type="Pfam" id="PF00051">
    <property type="entry name" value="Kringle"/>
    <property type="match status" value="1"/>
</dbReference>
<protein>
    <recommendedName>
        <fullName evidence="3">Kringle domain-containing protein</fullName>
    </recommendedName>
</protein>
<dbReference type="Gene3D" id="2.40.20.10">
    <property type="entry name" value="Plasminogen Kringle 4"/>
    <property type="match status" value="1"/>
</dbReference>
<dbReference type="InterPro" id="IPR018056">
    <property type="entry name" value="Kringle_CS"/>
</dbReference>
<keyword evidence="5" id="KW-1185">Reference proteome</keyword>
<evidence type="ECO:0000313" key="5">
    <source>
        <dbReference type="Proteomes" id="UP001189429"/>
    </source>
</evidence>
<dbReference type="InterPro" id="IPR013806">
    <property type="entry name" value="Kringle-like"/>
</dbReference>
<dbReference type="InterPro" id="IPR038178">
    <property type="entry name" value="Kringle_sf"/>
</dbReference>
<dbReference type="SUPFAM" id="SSF57440">
    <property type="entry name" value="Kringle-like"/>
    <property type="match status" value="1"/>
</dbReference>
<evidence type="ECO:0000256" key="2">
    <source>
        <dbReference type="ARBA" id="ARBA00023157"/>
    </source>
</evidence>
<name>A0ABN9QEI2_9DINO</name>
<reference evidence="4" key="1">
    <citation type="submission" date="2023-10" db="EMBL/GenBank/DDBJ databases">
        <authorList>
            <person name="Chen Y."/>
            <person name="Shah S."/>
            <person name="Dougan E. K."/>
            <person name="Thang M."/>
            <person name="Chan C."/>
        </authorList>
    </citation>
    <scope>NUCLEOTIDE SEQUENCE [LARGE SCALE GENOMIC DNA]</scope>
</reference>
<dbReference type="InterPro" id="IPR000001">
    <property type="entry name" value="Kringle"/>
</dbReference>
<gene>
    <name evidence="4" type="ORF">PCOR1329_LOCUS10419</name>
</gene>
<sequence>MTETGRKCKNWLAQGAYSATLPGIGNHQYCRNPSGEKEKPWCFTVDPAVEWGFCDVKQCPEDGAAAEPWVAPEGSKSEGEGPCTYEPPEDPGFELYREGRACTDHQGATWWLIGMTNTTVSDPAGCKLQCSTLPGSKYFTFFGG</sequence>
<organism evidence="4 5">
    <name type="scientific">Prorocentrum cordatum</name>
    <dbReference type="NCBI Taxonomy" id="2364126"/>
    <lineage>
        <taxon>Eukaryota</taxon>
        <taxon>Sar</taxon>
        <taxon>Alveolata</taxon>
        <taxon>Dinophyceae</taxon>
        <taxon>Prorocentrales</taxon>
        <taxon>Prorocentraceae</taxon>
        <taxon>Prorocentrum</taxon>
    </lineage>
</organism>
<dbReference type="PANTHER" id="PTHR24261">
    <property type="entry name" value="PLASMINOGEN-RELATED"/>
    <property type="match status" value="1"/>
</dbReference>